<gene>
    <name evidence="2" type="ORF">DPMN_045194</name>
</gene>
<reference evidence="2" key="2">
    <citation type="submission" date="2020-11" db="EMBL/GenBank/DDBJ databases">
        <authorList>
            <person name="McCartney M.A."/>
            <person name="Auch B."/>
            <person name="Kono T."/>
            <person name="Mallez S."/>
            <person name="Becker A."/>
            <person name="Gohl D.M."/>
            <person name="Silverstein K.A.T."/>
            <person name="Koren S."/>
            <person name="Bechman K.B."/>
            <person name="Herman A."/>
            <person name="Abrahante J.E."/>
            <person name="Garbe J."/>
        </authorList>
    </citation>
    <scope>NUCLEOTIDE SEQUENCE</scope>
    <source>
        <strain evidence="2">Duluth1</strain>
        <tissue evidence="2">Whole animal</tissue>
    </source>
</reference>
<organism evidence="2 3">
    <name type="scientific">Dreissena polymorpha</name>
    <name type="common">Zebra mussel</name>
    <name type="synonym">Mytilus polymorpha</name>
    <dbReference type="NCBI Taxonomy" id="45954"/>
    <lineage>
        <taxon>Eukaryota</taxon>
        <taxon>Metazoa</taxon>
        <taxon>Spiralia</taxon>
        <taxon>Lophotrochozoa</taxon>
        <taxon>Mollusca</taxon>
        <taxon>Bivalvia</taxon>
        <taxon>Autobranchia</taxon>
        <taxon>Heteroconchia</taxon>
        <taxon>Euheterodonta</taxon>
        <taxon>Imparidentia</taxon>
        <taxon>Neoheterodontei</taxon>
        <taxon>Myida</taxon>
        <taxon>Dreissenoidea</taxon>
        <taxon>Dreissenidae</taxon>
        <taxon>Dreissena</taxon>
    </lineage>
</organism>
<accession>A0A9D4D3P4</accession>
<keyword evidence="3" id="KW-1185">Reference proteome</keyword>
<sequence length="151" mass="16847">MSAGERAGGRACWWAGWRNKHSLFTGPVEPLHWVIKAGPAPVTFQCADGVVWIMWSVLYVSDVYFPEGRARRPCTSDSHLASLNLPPPPPRLWSRPEPPTAGASRDKHPRQYQAFNWSLVGDVDGEWLSGSSEDLIGFAFDSPDNFLRLAR</sequence>
<name>A0A9D4D3P4_DREPO</name>
<feature type="compositionally biased region" description="Pro residues" evidence="1">
    <location>
        <begin position="85"/>
        <end position="99"/>
    </location>
</feature>
<dbReference type="AlphaFoldDB" id="A0A9D4D3P4"/>
<comment type="caution">
    <text evidence="2">The sequence shown here is derived from an EMBL/GenBank/DDBJ whole genome shotgun (WGS) entry which is preliminary data.</text>
</comment>
<evidence type="ECO:0000313" key="2">
    <source>
        <dbReference type="EMBL" id="KAH3738556.1"/>
    </source>
</evidence>
<protein>
    <submittedName>
        <fullName evidence="2">Uncharacterized protein</fullName>
    </submittedName>
</protein>
<evidence type="ECO:0000256" key="1">
    <source>
        <dbReference type="SAM" id="MobiDB-lite"/>
    </source>
</evidence>
<dbReference type="EMBL" id="JAIWYP010000011">
    <property type="protein sequence ID" value="KAH3738556.1"/>
    <property type="molecule type" value="Genomic_DNA"/>
</dbReference>
<reference evidence="2" key="1">
    <citation type="journal article" date="2019" name="bioRxiv">
        <title>The Genome of the Zebra Mussel, Dreissena polymorpha: A Resource for Invasive Species Research.</title>
        <authorList>
            <person name="McCartney M.A."/>
            <person name="Auch B."/>
            <person name="Kono T."/>
            <person name="Mallez S."/>
            <person name="Zhang Y."/>
            <person name="Obille A."/>
            <person name="Becker A."/>
            <person name="Abrahante J.E."/>
            <person name="Garbe J."/>
            <person name="Badalamenti J.P."/>
            <person name="Herman A."/>
            <person name="Mangelson H."/>
            <person name="Liachko I."/>
            <person name="Sullivan S."/>
            <person name="Sone E.D."/>
            <person name="Koren S."/>
            <person name="Silverstein K.A.T."/>
            <person name="Beckman K.B."/>
            <person name="Gohl D.M."/>
        </authorList>
    </citation>
    <scope>NUCLEOTIDE SEQUENCE</scope>
    <source>
        <strain evidence="2">Duluth1</strain>
        <tissue evidence="2">Whole animal</tissue>
    </source>
</reference>
<proteinExistence type="predicted"/>
<feature type="region of interest" description="Disordered" evidence="1">
    <location>
        <begin position="73"/>
        <end position="107"/>
    </location>
</feature>
<evidence type="ECO:0000313" key="3">
    <source>
        <dbReference type="Proteomes" id="UP000828390"/>
    </source>
</evidence>
<dbReference type="Proteomes" id="UP000828390">
    <property type="component" value="Unassembled WGS sequence"/>
</dbReference>